<name>A0AA96LC81_9BACL</name>
<organism evidence="2 3">
    <name type="scientific">Paenibacillus aurantius</name>
    <dbReference type="NCBI Taxonomy" id="2918900"/>
    <lineage>
        <taxon>Bacteria</taxon>
        <taxon>Bacillati</taxon>
        <taxon>Bacillota</taxon>
        <taxon>Bacilli</taxon>
        <taxon>Bacillales</taxon>
        <taxon>Paenibacillaceae</taxon>
        <taxon>Paenibacillus</taxon>
    </lineage>
</organism>
<sequence>MILRLLSVELLKIRRKMIWFLIVLGPLGVIGLQAVNFGVRYDYLVGKVYADDLWGGLINNVSNLMVPTLFIGIAIIASMAAGIEHQTNAWKQTLALPVTRGQVFTAKFLLSAVLLLVSSVLTALGTVLLGRILGFVSPVPYGDIAIAAFYPYLAVMPFLALQTWLSVIMANQALPLTAGILGMIFSMFSYRFEDWIPWKWPLLINAAGEPLYSVAAGLALGAIVWLLGCFHFTRKDVR</sequence>
<evidence type="ECO:0000313" key="2">
    <source>
        <dbReference type="EMBL" id="WNQ11304.1"/>
    </source>
</evidence>
<dbReference type="Proteomes" id="UP001305702">
    <property type="component" value="Chromosome"/>
</dbReference>
<keyword evidence="1" id="KW-1133">Transmembrane helix</keyword>
<keyword evidence="1" id="KW-0812">Transmembrane</keyword>
<dbReference type="AlphaFoldDB" id="A0AA96LC81"/>
<dbReference type="KEGG" id="paun:MJA45_27525"/>
<reference evidence="2 3" key="1">
    <citation type="submission" date="2022-02" db="EMBL/GenBank/DDBJ databases">
        <title>Paenibacillus sp. MBLB1776 Whole Genome Shotgun Sequencing.</title>
        <authorList>
            <person name="Hwang C.Y."/>
            <person name="Cho E.-S."/>
            <person name="Seo M.-J."/>
        </authorList>
    </citation>
    <scope>NUCLEOTIDE SEQUENCE [LARGE SCALE GENOMIC DNA]</scope>
    <source>
        <strain evidence="2 3">MBLB1776</strain>
    </source>
</reference>
<dbReference type="Pfam" id="PF12730">
    <property type="entry name" value="ABC2_membrane_4"/>
    <property type="match status" value="1"/>
</dbReference>
<feature type="transmembrane region" description="Helical" evidence="1">
    <location>
        <begin position="104"/>
        <end position="129"/>
    </location>
</feature>
<dbReference type="RefSeq" id="WP_315605080.1">
    <property type="nucleotide sequence ID" value="NZ_CP130318.1"/>
</dbReference>
<dbReference type="EMBL" id="CP130318">
    <property type="protein sequence ID" value="WNQ11304.1"/>
    <property type="molecule type" value="Genomic_DNA"/>
</dbReference>
<feature type="transmembrane region" description="Helical" evidence="1">
    <location>
        <begin position="212"/>
        <end position="233"/>
    </location>
</feature>
<feature type="transmembrane region" description="Helical" evidence="1">
    <location>
        <begin position="141"/>
        <end position="161"/>
    </location>
</feature>
<feature type="transmembrane region" description="Helical" evidence="1">
    <location>
        <begin position="20"/>
        <end position="41"/>
    </location>
</feature>
<dbReference type="CDD" id="cd21809">
    <property type="entry name" value="ABC-2_lan_permease-like"/>
    <property type="match status" value="1"/>
</dbReference>
<feature type="transmembrane region" description="Helical" evidence="1">
    <location>
        <begin position="173"/>
        <end position="192"/>
    </location>
</feature>
<keyword evidence="3" id="KW-1185">Reference proteome</keyword>
<proteinExistence type="predicted"/>
<feature type="transmembrane region" description="Helical" evidence="1">
    <location>
        <begin position="61"/>
        <end position="83"/>
    </location>
</feature>
<keyword evidence="1" id="KW-0472">Membrane</keyword>
<evidence type="ECO:0000256" key="1">
    <source>
        <dbReference type="SAM" id="Phobius"/>
    </source>
</evidence>
<evidence type="ECO:0000313" key="3">
    <source>
        <dbReference type="Proteomes" id="UP001305702"/>
    </source>
</evidence>
<protein>
    <submittedName>
        <fullName evidence="2">ABC transporter permease</fullName>
    </submittedName>
</protein>
<accession>A0AA96LC81</accession>
<gene>
    <name evidence="2" type="ORF">MJA45_27525</name>
</gene>